<name>A0A422MPB6_9TRYP</name>
<evidence type="ECO:0000313" key="3">
    <source>
        <dbReference type="Proteomes" id="UP000284403"/>
    </source>
</evidence>
<dbReference type="InterPro" id="IPR013320">
    <property type="entry name" value="ConA-like_dom_sf"/>
</dbReference>
<dbReference type="Pfam" id="PF22925">
    <property type="entry name" value="TS_C"/>
    <property type="match status" value="1"/>
</dbReference>
<feature type="non-terminal residue" evidence="2">
    <location>
        <position position="213"/>
    </location>
</feature>
<dbReference type="EMBL" id="MKKU01001532">
    <property type="protein sequence ID" value="RNE95076.1"/>
    <property type="molecule type" value="Genomic_DNA"/>
</dbReference>
<feature type="domain" description="Trans-sialidase C-terminal" evidence="1">
    <location>
        <begin position="6"/>
        <end position="202"/>
    </location>
</feature>
<gene>
    <name evidence="2" type="ORF">Tco025E_10202</name>
</gene>
<accession>A0A422MPB6</accession>
<evidence type="ECO:0000259" key="1">
    <source>
        <dbReference type="Pfam" id="PF22925"/>
    </source>
</evidence>
<dbReference type="OrthoDB" id="248615at2759"/>
<dbReference type="Proteomes" id="UP000284403">
    <property type="component" value="Unassembled WGS sequence"/>
</dbReference>
<dbReference type="InterPro" id="IPR055239">
    <property type="entry name" value="TS_C"/>
</dbReference>
<protein>
    <submittedName>
        <fullName evidence="2">Trans-sialidase</fullName>
    </submittedName>
</protein>
<organism evidence="2 3">
    <name type="scientific">Trypanosoma conorhini</name>
    <dbReference type="NCBI Taxonomy" id="83891"/>
    <lineage>
        <taxon>Eukaryota</taxon>
        <taxon>Discoba</taxon>
        <taxon>Euglenozoa</taxon>
        <taxon>Kinetoplastea</taxon>
        <taxon>Metakinetoplastina</taxon>
        <taxon>Trypanosomatida</taxon>
        <taxon>Trypanosomatidae</taxon>
        <taxon>Trypanosoma</taxon>
    </lineage>
</organism>
<keyword evidence="3" id="KW-1185">Reference proteome</keyword>
<dbReference type="SUPFAM" id="SSF49899">
    <property type="entry name" value="Concanavalin A-like lectins/glucanases"/>
    <property type="match status" value="1"/>
</dbReference>
<dbReference type="GeneID" id="40323813"/>
<dbReference type="RefSeq" id="XP_029222914.1">
    <property type="nucleotide sequence ID" value="XM_029376987.1"/>
</dbReference>
<proteinExistence type="predicted"/>
<comment type="caution">
    <text evidence="2">The sequence shown here is derived from an EMBL/GenBank/DDBJ whole genome shotgun (WGS) entry which is preliminary data.</text>
</comment>
<sequence>MFPPLTEGLLGFLAGTLEQTAWKDEYLCVNATARGAVASAAGALKFSGAGAGAEWPVGKLGQNQPYYSANNKFALAVTVTIHAVPEDDDTPLLGARMDGAANTVLFGLSYTKDRKWKTKLDNAAAEEHAEAWAPVTAVQVALQMDWDDWSLYVGRQRICGKKYSGALFNSNRISHFFFGMDGTHTAAGSPNVTVANVLLYAACWAWVICSDCN</sequence>
<evidence type="ECO:0000313" key="2">
    <source>
        <dbReference type="EMBL" id="RNE95076.1"/>
    </source>
</evidence>
<dbReference type="Gene3D" id="2.60.120.200">
    <property type="match status" value="1"/>
</dbReference>
<dbReference type="AlphaFoldDB" id="A0A422MPB6"/>
<reference evidence="2 3" key="1">
    <citation type="journal article" date="2018" name="BMC Genomics">
        <title>Genomic comparison of Trypanosoma conorhini and Trypanosoma rangeli to Trypanosoma cruzi strains of high and low virulence.</title>
        <authorList>
            <person name="Bradwell K.R."/>
            <person name="Koparde V.N."/>
            <person name="Matveyev A.V."/>
            <person name="Serrano M.G."/>
            <person name="Alves J.M."/>
            <person name="Parikh H."/>
            <person name="Huang B."/>
            <person name="Lee V."/>
            <person name="Espinosa-Alvarez O."/>
            <person name="Ortiz P.A."/>
            <person name="Costa-Martins A.G."/>
            <person name="Teixeira M.M."/>
            <person name="Buck G.A."/>
        </authorList>
    </citation>
    <scope>NUCLEOTIDE SEQUENCE [LARGE SCALE GENOMIC DNA]</scope>
    <source>
        <strain evidence="2 3">025E</strain>
    </source>
</reference>